<dbReference type="EMBL" id="LJSK01000006">
    <property type="protein sequence ID" value="KPI90411.1"/>
    <property type="molecule type" value="Genomic_DNA"/>
</dbReference>
<accession>A0A0N1IMI3</accession>
<dbReference type="OrthoDB" id="244588at2759"/>
<name>A0A0N1IMI3_LEPSE</name>
<keyword evidence="3" id="KW-1185">Reference proteome</keyword>
<evidence type="ECO:0000256" key="1">
    <source>
        <dbReference type="SAM" id="Phobius"/>
    </source>
</evidence>
<dbReference type="AlphaFoldDB" id="A0A0N1IMI3"/>
<comment type="caution">
    <text evidence="2">The sequence shown here is derived from an EMBL/GenBank/DDBJ whole genome shotgun (WGS) entry which is preliminary data.</text>
</comment>
<sequence length="94" mass="11040">MANSLLRSVRKIRTFSFTTSCRNHPFAWYAGVFAVFISWANYAQYKRLAPMFPQYERYLKEEGGRMLDAKRQELAEVSRYNSMVGTMRRDIAGK</sequence>
<dbReference type="VEuPathDB" id="TriTrypDB:Lsey_0006_0450"/>
<keyword evidence="1" id="KW-1133">Transmembrane helix</keyword>
<gene>
    <name evidence="2" type="ORF">ABL78_0487</name>
</gene>
<evidence type="ECO:0000313" key="3">
    <source>
        <dbReference type="Proteomes" id="UP000038009"/>
    </source>
</evidence>
<organism evidence="2 3">
    <name type="scientific">Leptomonas seymouri</name>
    <dbReference type="NCBI Taxonomy" id="5684"/>
    <lineage>
        <taxon>Eukaryota</taxon>
        <taxon>Discoba</taxon>
        <taxon>Euglenozoa</taxon>
        <taxon>Kinetoplastea</taxon>
        <taxon>Metakinetoplastina</taxon>
        <taxon>Trypanosomatida</taxon>
        <taxon>Trypanosomatidae</taxon>
        <taxon>Leishmaniinae</taxon>
        <taxon>Leptomonas</taxon>
    </lineage>
</organism>
<keyword evidence="1" id="KW-0472">Membrane</keyword>
<evidence type="ECO:0000313" key="2">
    <source>
        <dbReference type="EMBL" id="KPI90411.1"/>
    </source>
</evidence>
<protein>
    <submittedName>
        <fullName evidence="2">Uncharacterized protein</fullName>
    </submittedName>
</protein>
<keyword evidence="1" id="KW-0812">Transmembrane</keyword>
<dbReference type="Proteomes" id="UP000038009">
    <property type="component" value="Unassembled WGS sequence"/>
</dbReference>
<feature type="transmembrane region" description="Helical" evidence="1">
    <location>
        <begin position="26"/>
        <end position="43"/>
    </location>
</feature>
<proteinExistence type="predicted"/>
<dbReference type="OMA" id="KPMYPNY"/>
<reference evidence="2 3" key="1">
    <citation type="journal article" date="2015" name="PLoS Pathog.">
        <title>Leptomonas seymouri: Adaptations to the Dixenous Life Cycle Analyzed by Genome Sequencing, Transcriptome Profiling and Co-infection with Leishmania donovani.</title>
        <authorList>
            <person name="Kraeva N."/>
            <person name="Butenko A."/>
            <person name="Hlavacova J."/>
            <person name="Kostygov A."/>
            <person name="Myskova J."/>
            <person name="Grybchuk D."/>
            <person name="Lestinova T."/>
            <person name="Votypka J."/>
            <person name="Volf P."/>
            <person name="Opperdoes F."/>
            <person name="Flegontov P."/>
            <person name="Lukes J."/>
            <person name="Yurchenko V."/>
        </authorList>
    </citation>
    <scope>NUCLEOTIDE SEQUENCE [LARGE SCALE GENOMIC DNA]</scope>
    <source>
        <strain evidence="2 3">ATCC 30220</strain>
    </source>
</reference>